<keyword evidence="3" id="KW-1185">Reference proteome</keyword>
<dbReference type="AlphaFoldDB" id="Q7RM72"/>
<accession>Q7RM72</accession>
<dbReference type="Proteomes" id="UP000008553">
    <property type="component" value="Unassembled WGS sequence"/>
</dbReference>
<dbReference type="PaxDb" id="73239-Q7RM72"/>
<proteinExistence type="predicted"/>
<feature type="region of interest" description="Disordered" evidence="1">
    <location>
        <begin position="1"/>
        <end position="23"/>
    </location>
</feature>
<evidence type="ECO:0000313" key="2">
    <source>
        <dbReference type="EMBL" id="EAA21750.1"/>
    </source>
</evidence>
<protein>
    <submittedName>
        <fullName evidence="2">Uncharacterized protein</fullName>
    </submittedName>
</protein>
<gene>
    <name evidence="2" type="ORF">PY02313</name>
</gene>
<evidence type="ECO:0000256" key="1">
    <source>
        <dbReference type="SAM" id="MobiDB-lite"/>
    </source>
</evidence>
<dbReference type="InParanoid" id="Q7RM72"/>
<comment type="caution">
    <text evidence="2">The sequence shown here is derived from an EMBL/GenBank/DDBJ whole genome shotgun (WGS) entry which is preliminary data.</text>
</comment>
<sequence>MTNKSLAAEDNSDIQALRRSDRSHNTSSIFPIIIQKEQVSNPPSTYAWTMNKLKYQKNLWISSIVITTSFYEEPLTKLGTNISGFIIKKGTKIKLMLLISTL</sequence>
<dbReference type="EMBL" id="AABL01000632">
    <property type="protein sequence ID" value="EAA21750.1"/>
    <property type="molecule type" value="Genomic_DNA"/>
</dbReference>
<organism evidence="2 3">
    <name type="scientific">Plasmodium yoelii yoelii</name>
    <dbReference type="NCBI Taxonomy" id="73239"/>
    <lineage>
        <taxon>Eukaryota</taxon>
        <taxon>Sar</taxon>
        <taxon>Alveolata</taxon>
        <taxon>Apicomplexa</taxon>
        <taxon>Aconoidasida</taxon>
        <taxon>Haemosporida</taxon>
        <taxon>Plasmodiidae</taxon>
        <taxon>Plasmodium</taxon>
        <taxon>Plasmodium (Vinckeia)</taxon>
    </lineage>
</organism>
<name>Q7RM72_PLAYO</name>
<reference evidence="2 3" key="1">
    <citation type="journal article" date="2002" name="Nature">
        <title>Genome sequence and comparative analysis of the model rodent malaria parasite Plasmodium yoelii yoelii.</title>
        <authorList>
            <person name="Carlton J.M."/>
            <person name="Angiuoli S.V."/>
            <person name="Suh B.B."/>
            <person name="Kooij T.W."/>
            <person name="Pertea M."/>
            <person name="Silva J.C."/>
            <person name="Ermolaeva M.D."/>
            <person name="Allen J.E."/>
            <person name="Selengut J.D."/>
            <person name="Koo H.L."/>
            <person name="Peterson J.D."/>
            <person name="Pop M."/>
            <person name="Kosack D.S."/>
            <person name="Shumway M.F."/>
            <person name="Bidwell S.L."/>
            <person name="Shallom S.J."/>
            <person name="van Aken S.E."/>
            <person name="Riedmuller S.B."/>
            <person name="Feldblyum T.V."/>
            <person name="Cho J.K."/>
            <person name="Quackenbush J."/>
            <person name="Sedegah M."/>
            <person name="Shoaibi A."/>
            <person name="Cummings L.M."/>
            <person name="Florens L."/>
            <person name="Yates J.R."/>
            <person name="Raine J.D."/>
            <person name="Sinden R.E."/>
            <person name="Harris M.A."/>
            <person name="Cunningham D.A."/>
            <person name="Preiser P.R."/>
            <person name="Bergman L.W."/>
            <person name="Vaidya A.B."/>
            <person name="van Lin L.H."/>
            <person name="Janse C.J."/>
            <person name="Waters A.P."/>
            <person name="Smith H.O."/>
            <person name="White O.R."/>
            <person name="Salzberg S.L."/>
            <person name="Venter J.C."/>
            <person name="Fraser C.M."/>
            <person name="Hoffman S.L."/>
            <person name="Gardner M.J."/>
            <person name="Carucci D.J."/>
        </authorList>
    </citation>
    <scope>NUCLEOTIDE SEQUENCE [LARGE SCALE GENOMIC DNA]</scope>
    <source>
        <strain evidence="2 3">17XNL</strain>
    </source>
</reference>
<evidence type="ECO:0000313" key="3">
    <source>
        <dbReference type="Proteomes" id="UP000008553"/>
    </source>
</evidence>